<gene>
    <name evidence="1" type="ORF">HGRIS_000795</name>
</gene>
<reference evidence="2" key="1">
    <citation type="submission" date="2024-06" db="EMBL/GenBank/DDBJ databases">
        <title>Multi-omics analyses provide insights into the biosynthesis of the anticancer antibiotic pleurotin in Hohenbuehelia grisea.</title>
        <authorList>
            <person name="Weaver J.A."/>
            <person name="Alberti F."/>
        </authorList>
    </citation>
    <scope>NUCLEOTIDE SEQUENCE [LARGE SCALE GENOMIC DNA]</scope>
    <source>
        <strain evidence="2">T-177</strain>
    </source>
</reference>
<proteinExistence type="predicted"/>
<dbReference type="Proteomes" id="UP001556367">
    <property type="component" value="Unassembled WGS sequence"/>
</dbReference>
<sequence>MSDDDPVPFLRVLVTEWLENLRNSIVPGVTDPFPQGFPLKTFHIIADFDWLAADEITRHSYRVNFVFPGLPSPQTDAQSALVWTLSSGSVRLGCVQVDADILWDANPFLSIDSTLILESMATSVSQALPVSVTTRIAFERCDVSNTNSKVQVFELHTEGYGCIHIYGTRRI</sequence>
<protein>
    <submittedName>
        <fullName evidence="1">Uncharacterized protein</fullName>
    </submittedName>
</protein>
<name>A0ABR3IPS7_9AGAR</name>
<dbReference type="EMBL" id="JASNQZ010000018">
    <property type="protein sequence ID" value="KAL0945289.1"/>
    <property type="molecule type" value="Genomic_DNA"/>
</dbReference>
<keyword evidence="2" id="KW-1185">Reference proteome</keyword>
<evidence type="ECO:0000313" key="2">
    <source>
        <dbReference type="Proteomes" id="UP001556367"/>
    </source>
</evidence>
<evidence type="ECO:0000313" key="1">
    <source>
        <dbReference type="EMBL" id="KAL0945289.1"/>
    </source>
</evidence>
<organism evidence="1 2">
    <name type="scientific">Hohenbuehelia grisea</name>
    <dbReference type="NCBI Taxonomy" id="104357"/>
    <lineage>
        <taxon>Eukaryota</taxon>
        <taxon>Fungi</taxon>
        <taxon>Dikarya</taxon>
        <taxon>Basidiomycota</taxon>
        <taxon>Agaricomycotina</taxon>
        <taxon>Agaricomycetes</taxon>
        <taxon>Agaricomycetidae</taxon>
        <taxon>Agaricales</taxon>
        <taxon>Pleurotineae</taxon>
        <taxon>Pleurotaceae</taxon>
        <taxon>Hohenbuehelia</taxon>
    </lineage>
</organism>
<comment type="caution">
    <text evidence="1">The sequence shown here is derived from an EMBL/GenBank/DDBJ whole genome shotgun (WGS) entry which is preliminary data.</text>
</comment>
<accession>A0ABR3IPS7</accession>